<sequence length="79" mass="8681">KEDTNNIDCCFLNLLSKLSIIIFQTTCDRKLHCGLPQVGLPQTSSPLSLAVTARVLRKILYQDLIYSGIPIFSLAASAE</sequence>
<feature type="non-terminal residue" evidence="1">
    <location>
        <position position="1"/>
    </location>
</feature>
<dbReference type="EMBL" id="HACA01007024">
    <property type="protein sequence ID" value="CDW24385.1"/>
    <property type="molecule type" value="Transcribed_RNA"/>
</dbReference>
<dbReference type="AlphaFoldDB" id="A0A0K2TEX5"/>
<proteinExistence type="predicted"/>
<organism evidence="1">
    <name type="scientific">Lepeophtheirus salmonis</name>
    <name type="common">Salmon louse</name>
    <name type="synonym">Caligus salmonis</name>
    <dbReference type="NCBI Taxonomy" id="72036"/>
    <lineage>
        <taxon>Eukaryota</taxon>
        <taxon>Metazoa</taxon>
        <taxon>Ecdysozoa</taxon>
        <taxon>Arthropoda</taxon>
        <taxon>Crustacea</taxon>
        <taxon>Multicrustacea</taxon>
        <taxon>Hexanauplia</taxon>
        <taxon>Copepoda</taxon>
        <taxon>Siphonostomatoida</taxon>
        <taxon>Caligidae</taxon>
        <taxon>Lepeophtheirus</taxon>
    </lineage>
</organism>
<protein>
    <submittedName>
        <fullName evidence="1">Uncharacterized protein</fullName>
    </submittedName>
</protein>
<reference evidence="1" key="1">
    <citation type="submission" date="2014-05" db="EMBL/GenBank/DDBJ databases">
        <authorList>
            <person name="Chronopoulou M."/>
        </authorList>
    </citation>
    <scope>NUCLEOTIDE SEQUENCE</scope>
    <source>
        <tissue evidence="1">Whole organism</tissue>
    </source>
</reference>
<accession>A0A0K2TEX5</accession>
<evidence type="ECO:0000313" key="1">
    <source>
        <dbReference type="EMBL" id="CDW24385.1"/>
    </source>
</evidence>
<name>A0A0K2TEX5_LEPSM</name>